<feature type="domain" description="Receptor-type adenylate cyclase GRESAG 4.1/3 periplasmic binding protein-like" evidence="3">
    <location>
        <begin position="187"/>
        <end position="323"/>
    </location>
</feature>
<feature type="transmembrane region" description="Helical" evidence="1">
    <location>
        <begin position="29"/>
        <end position="51"/>
    </location>
</feature>
<dbReference type="InterPro" id="IPR057399">
    <property type="entry name" value="GRESAG4.1/3_peripasmic_1"/>
</dbReference>
<dbReference type="EMBL" id="BLBS01000021">
    <property type="protein sequence ID" value="GET87566.1"/>
    <property type="molecule type" value="Genomic_DNA"/>
</dbReference>
<protein>
    <submittedName>
        <fullName evidence="4">Receptor-type adenylate cyclase a</fullName>
    </submittedName>
</protein>
<keyword evidence="1" id="KW-0472">Membrane</keyword>
<dbReference type="VEuPathDB" id="TriTrypDB:LtaPh_1701100"/>
<dbReference type="Gene3D" id="3.40.50.2300">
    <property type="match status" value="2"/>
</dbReference>
<evidence type="ECO:0000313" key="4">
    <source>
        <dbReference type="EMBL" id="GET87566.1"/>
    </source>
</evidence>
<dbReference type="OrthoDB" id="260718at2759"/>
<dbReference type="Pfam" id="PF25495">
    <property type="entry name" value="Peripla_BP_A-cyclase_1"/>
    <property type="match status" value="1"/>
</dbReference>
<name>A0A640KCY8_LEITA</name>
<evidence type="ECO:0000256" key="1">
    <source>
        <dbReference type="SAM" id="Phobius"/>
    </source>
</evidence>
<dbReference type="Proteomes" id="UP000419144">
    <property type="component" value="Unassembled WGS sequence"/>
</dbReference>
<feature type="domain" description="Receptor-type adenylate cyclase GRESAG 4.1/3 periplasmic binding protein-like" evidence="2">
    <location>
        <begin position="503"/>
        <end position="875"/>
    </location>
</feature>
<keyword evidence="1" id="KW-1133">Transmembrane helix</keyword>
<comment type="caution">
    <text evidence="4">The sequence shown here is derived from an EMBL/GenBank/DDBJ whole genome shotgun (WGS) entry which is preliminary data.</text>
</comment>
<proteinExistence type="predicted"/>
<dbReference type="InterPro" id="IPR057398">
    <property type="entry name" value="GRESAG4.1/3_peripasmic_2"/>
</dbReference>
<evidence type="ECO:0000259" key="3">
    <source>
        <dbReference type="Pfam" id="PF25495"/>
    </source>
</evidence>
<organism evidence="4 5">
    <name type="scientific">Leishmania tarentolae</name>
    <name type="common">Sauroleishmania tarentolae</name>
    <dbReference type="NCBI Taxonomy" id="5689"/>
    <lineage>
        <taxon>Eukaryota</taxon>
        <taxon>Discoba</taxon>
        <taxon>Euglenozoa</taxon>
        <taxon>Kinetoplastea</taxon>
        <taxon>Metakinetoplastina</taxon>
        <taxon>Trypanosomatida</taxon>
        <taxon>Trypanosomatidae</taxon>
        <taxon>Leishmaniinae</taxon>
        <taxon>Leishmania</taxon>
        <taxon>lizard Leishmania</taxon>
    </lineage>
</organism>
<keyword evidence="5" id="KW-1185">Reference proteome</keyword>
<reference evidence="4" key="1">
    <citation type="submission" date="2019-11" db="EMBL/GenBank/DDBJ databases">
        <title>Leishmania tarentolae CDS.</title>
        <authorList>
            <person name="Goto Y."/>
            <person name="Yamagishi J."/>
        </authorList>
    </citation>
    <scope>NUCLEOTIDE SEQUENCE [LARGE SCALE GENOMIC DNA]</scope>
    <source>
        <strain evidence="4">Parrot Tar II</strain>
    </source>
</reference>
<keyword evidence="4" id="KW-0675">Receptor</keyword>
<dbReference type="AlphaFoldDB" id="A0A640KCY8"/>
<evidence type="ECO:0000259" key="2">
    <source>
        <dbReference type="Pfam" id="PF25493"/>
    </source>
</evidence>
<gene>
    <name evidence="4" type="ORF">LtaPh_1701100</name>
</gene>
<keyword evidence="1" id="KW-0812">Transmembrane</keyword>
<accession>A0A640KCY8</accession>
<sequence length="901" mass="99657">MQMRPSRNECLCHGGAGGRAARQMSQLRAATLLVSAAVACVVLCSASWVLAEIVNDAELDPIYLLNAMYSTEASTKVDAEALWKGMDIAFYNTQYKAAGGRPIKILHPDPDQDNLDDIAEVILHTLARQEKLLAVLGPYLDGRLSEALSNADVVRSGLMLIAPFTGSSGVRTWSDSVYFTRAEPMVELKVVLMHVMNVLRVRRVAFMRLTGMQFGKEEMVYVQETLASLLHDPPAVYTAPYSEIDVEVDQQAFDAMADTHPQVVIVWAAPVEQVVHLLEKVLTDPRTSSSYVITCSMIQRVVFDVYRRLVSTGRITPHDGRIFASATTAPVADGDMKYMKEFKEQMTNYIENSGRFDYYPDDVSTETLGQRARSATPASENYKVNDFFRENPHIAKLMALGWLSGTLVTQTLGRTNWIVDRSTYKAGLFNQNRFIIGGDYVLGDYGGPCEPLAQVLGASCYCNQGGRAAMLTVLENESWETVPGSGFKYPQTECNSSKTEIMKAVRVLTLLHQGNQKLIDAGVQMHNVLPGVFSDNLCKGYKVSSSMLTIETAAAQSLFDAEVANYSVDIVAGPMLQELDVGDTFVLNPLYNRPHLLVKKRNYIYLMPTLEQQIYIMYSKIAAFRHTKYMAETTSVVLRGYSAADVDAISEVLLKTAGTFNLPDPSIACISSTDDLRDVLSPRAVNLVIGMKDGDSVQFANFLAKHSDVVIEVCFDDLAMYYEELVAVFAAQPTSVQSRMMSFTSLPLWTDTSANSESRWPVLKRFHTKFPDPINHTPSLLRNMILAGFIEELVSTAAIMETKLLTQDVYTNGALTTYGFTMGTFEWGCTATTSGKQCEYKNYGASKIEALSMERILDPTVPQVHPPSTPTMEYRPREKSSLLTPAQRNGLIAGTVVFGLC</sequence>
<dbReference type="Pfam" id="PF25493">
    <property type="entry name" value="Peripla_BP_A-cyclase"/>
    <property type="match status" value="1"/>
</dbReference>
<evidence type="ECO:0000313" key="5">
    <source>
        <dbReference type="Proteomes" id="UP000419144"/>
    </source>
</evidence>